<dbReference type="Pfam" id="PF00012">
    <property type="entry name" value="HSP70"/>
    <property type="match status" value="1"/>
</dbReference>
<dbReference type="FunFam" id="3.90.640.10:FF:000003">
    <property type="entry name" value="Molecular chaperone DnaK"/>
    <property type="match status" value="1"/>
</dbReference>
<dbReference type="GO" id="GO:0140662">
    <property type="term" value="F:ATP-dependent protein folding chaperone"/>
    <property type="evidence" value="ECO:0007669"/>
    <property type="project" value="InterPro"/>
</dbReference>
<dbReference type="Gene3D" id="3.30.420.40">
    <property type="match status" value="2"/>
</dbReference>
<dbReference type="InterPro" id="IPR043129">
    <property type="entry name" value="ATPase_NBD"/>
</dbReference>
<dbReference type="SUPFAM" id="SSF53067">
    <property type="entry name" value="Actin-like ATPase domain"/>
    <property type="match status" value="1"/>
</dbReference>
<dbReference type="AlphaFoldDB" id="A0A2N1M9E7"/>
<comment type="caution">
    <text evidence="3">The sequence shown here is derived from an EMBL/GenBank/DDBJ whole genome shotgun (WGS) entry which is preliminary data.</text>
</comment>
<evidence type="ECO:0000313" key="4">
    <source>
        <dbReference type="Proteomes" id="UP000233469"/>
    </source>
</evidence>
<dbReference type="EMBL" id="LLXL01003726">
    <property type="protein sequence ID" value="PKK58252.1"/>
    <property type="molecule type" value="Genomic_DNA"/>
</dbReference>
<name>A0A2N1M9E7_9GLOM</name>
<reference evidence="3 4" key="2">
    <citation type="submission" date="2017-10" db="EMBL/GenBank/DDBJ databases">
        <title>Extensive intraspecific genome diversity in a model arbuscular mycorrhizal fungus.</title>
        <authorList>
            <person name="Chen E.C.H."/>
            <person name="Morin E."/>
            <person name="Baudet D."/>
            <person name="Noel J."/>
            <person name="Ndikumana S."/>
            <person name="Charron P."/>
            <person name="St-Onge C."/>
            <person name="Giorgi J."/>
            <person name="Grigoriev I.V."/>
            <person name="Roux C."/>
            <person name="Martin F.M."/>
            <person name="Corradi N."/>
        </authorList>
    </citation>
    <scope>NUCLEOTIDE SEQUENCE [LARGE SCALE GENOMIC DNA]</scope>
    <source>
        <strain evidence="3 4">C2</strain>
    </source>
</reference>
<dbReference type="VEuPathDB" id="FungiDB:RhiirA1_535350"/>
<accession>A0A2N1M9E7</accession>
<evidence type="ECO:0000256" key="2">
    <source>
        <dbReference type="ARBA" id="ARBA00022840"/>
    </source>
</evidence>
<evidence type="ECO:0000313" key="3">
    <source>
        <dbReference type="EMBL" id="PKK58252.1"/>
    </source>
</evidence>
<keyword evidence="1" id="KW-0547">Nucleotide-binding</keyword>
<proteinExistence type="predicted"/>
<dbReference type="PANTHER" id="PTHR19375">
    <property type="entry name" value="HEAT SHOCK PROTEIN 70KDA"/>
    <property type="match status" value="1"/>
</dbReference>
<dbReference type="VEuPathDB" id="FungiDB:FUN_004129"/>
<gene>
    <name evidence="3" type="ORF">RhiirC2_857876</name>
</gene>
<sequence length="117" mass="13320">MKEIAELYLGKNVTHEPTAAAIAYGLDNSEGKRHILVYDLGGGVFDVSLLLIEDYDYIFELPAIHIWGLRQPNVSQDLKAMGKLKREFEKAKRTLSSQMSTRIEIKSFHDGKYFSEI</sequence>
<keyword evidence="2" id="KW-0067">ATP-binding</keyword>
<protein>
    <submittedName>
        <fullName evidence="3">HSP70-domain-containing protein</fullName>
    </submittedName>
</protein>
<dbReference type="Proteomes" id="UP000233469">
    <property type="component" value="Unassembled WGS sequence"/>
</dbReference>
<reference evidence="3 4" key="1">
    <citation type="submission" date="2016-04" db="EMBL/GenBank/DDBJ databases">
        <title>Genome analyses suggest a sexual origin of heterokaryosis in a supposedly ancient asexual fungus.</title>
        <authorList>
            <person name="Ropars J."/>
            <person name="Sedzielewska K."/>
            <person name="Noel J."/>
            <person name="Charron P."/>
            <person name="Farinelli L."/>
            <person name="Marton T."/>
            <person name="Kruger M."/>
            <person name="Pelin A."/>
            <person name="Brachmann A."/>
            <person name="Corradi N."/>
        </authorList>
    </citation>
    <scope>NUCLEOTIDE SEQUENCE [LARGE SCALE GENOMIC DNA]</scope>
    <source>
        <strain evidence="3 4">C2</strain>
    </source>
</reference>
<dbReference type="Gene3D" id="3.90.640.10">
    <property type="entry name" value="Actin, Chain A, domain 4"/>
    <property type="match status" value="1"/>
</dbReference>
<dbReference type="InterPro" id="IPR013126">
    <property type="entry name" value="Hsp_70_fam"/>
</dbReference>
<organism evidence="3 4">
    <name type="scientific">Rhizophagus irregularis</name>
    <dbReference type="NCBI Taxonomy" id="588596"/>
    <lineage>
        <taxon>Eukaryota</taxon>
        <taxon>Fungi</taxon>
        <taxon>Fungi incertae sedis</taxon>
        <taxon>Mucoromycota</taxon>
        <taxon>Glomeromycotina</taxon>
        <taxon>Glomeromycetes</taxon>
        <taxon>Glomerales</taxon>
        <taxon>Glomeraceae</taxon>
        <taxon>Rhizophagus</taxon>
    </lineage>
</organism>
<dbReference type="GO" id="GO:0005524">
    <property type="term" value="F:ATP binding"/>
    <property type="evidence" value="ECO:0007669"/>
    <property type="project" value="UniProtKB-KW"/>
</dbReference>
<evidence type="ECO:0000256" key="1">
    <source>
        <dbReference type="ARBA" id="ARBA00022741"/>
    </source>
</evidence>